<dbReference type="AlphaFoldDB" id="A0A8X8YPU4"/>
<feature type="chain" id="PRO_5036486062" evidence="1">
    <location>
        <begin position="23"/>
        <end position="174"/>
    </location>
</feature>
<name>A0A8X8YPU4_SALSN</name>
<dbReference type="OrthoDB" id="1104395at2759"/>
<protein>
    <submittedName>
        <fullName evidence="2">Uncharacterized protein</fullName>
    </submittedName>
</protein>
<dbReference type="Proteomes" id="UP000298416">
    <property type="component" value="Unassembled WGS sequence"/>
</dbReference>
<evidence type="ECO:0000313" key="2">
    <source>
        <dbReference type="EMBL" id="KAG6436416.1"/>
    </source>
</evidence>
<reference evidence="2" key="2">
    <citation type="submission" date="2020-08" db="EMBL/GenBank/DDBJ databases">
        <title>Plant Genome Project.</title>
        <authorList>
            <person name="Zhang R.-G."/>
        </authorList>
    </citation>
    <scope>NUCLEOTIDE SEQUENCE</scope>
    <source>
        <strain evidence="2">Huo1</strain>
        <tissue evidence="2">Leaf</tissue>
    </source>
</reference>
<organism evidence="2">
    <name type="scientific">Salvia splendens</name>
    <name type="common">Scarlet sage</name>
    <dbReference type="NCBI Taxonomy" id="180675"/>
    <lineage>
        <taxon>Eukaryota</taxon>
        <taxon>Viridiplantae</taxon>
        <taxon>Streptophyta</taxon>
        <taxon>Embryophyta</taxon>
        <taxon>Tracheophyta</taxon>
        <taxon>Spermatophyta</taxon>
        <taxon>Magnoliopsida</taxon>
        <taxon>eudicotyledons</taxon>
        <taxon>Gunneridae</taxon>
        <taxon>Pentapetalae</taxon>
        <taxon>asterids</taxon>
        <taxon>lamiids</taxon>
        <taxon>Lamiales</taxon>
        <taxon>Lamiaceae</taxon>
        <taxon>Nepetoideae</taxon>
        <taxon>Mentheae</taxon>
        <taxon>Salviinae</taxon>
        <taxon>Salvia</taxon>
        <taxon>Salvia subgen. Calosphace</taxon>
        <taxon>core Calosphace</taxon>
    </lineage>
</organism>
<sequence>MSITPAFAFLLTFFLAFSLVKPQPLQGSVRCLDCPLNSDLSGLQVLVKCDKVKKLAMAYTEEDGGFTTELPSDGTGTATATPSNCMAKMMGGPHQLYISNKDSVVAITSAKEKGGHFTTATPLTFYKACPEKGRCGGKDNGFASSKTVDVPLPREWGLAPSSYYVPFIPIIGIP</sequence>
<feature type="signal peptide" evidence="1">
    <location>
        <begin position="1"/>
        <end position="22"/>
    </location>
</feature>
<dbReference type="EMBL" id="PNBA02000001">
    <property type="protein sequence ID" value="KAG6436416.1"/>
    <property type="molecule type" value="Genomic_DNA"/>
</dbReference>
<proteinExistence type="predicted"/>
<comment type="caution">
    <text evidence="2">The sequence shown here is derived from an EMBL/GenBank/DDBJ whole genome shotgun (WGS) entry which is preliminary data.</text>
</comment>
<gene>
    <name evidence="2" type="ORF">SASPL_101314</name>
</gene>
<keyword evidence="1" id="KW-0732">Signal</keyword>
<accession>A0A8X8YPU4</accession>
<reference evidence="2" key="1">
    <citation type="submission" date="2018-01" db="EMBL/GenBank/DDBJ databases">
        <authorList>
            <person name="Mao J.F."/>
        </authorList>
    </citation>
    <scope>NUCLEOTIDE SEQUENCE</scope>
    <source>
        <strain evidence="2">Huo1</strain>
        <tissue evidence="2">Leaf</tissue>
    </source>
</reference>
<evidence type="ECO:0000313" key="3">
    <source>
        <dbReference type="Proteomes" id="UP000298416"/>
    </source>
</evidence>
<evidence type="ECO:0000256" key="1">
    <source>
        <dbReference type="SAM" id="SignalP"/>
    </source>
</evidence>
<keyword evidence="3" id="KW-1185">Reference proteome</keyword>